<dbReference type="HOGENOM" id="CLU_008847_0_0_1"/>
<dbReference type="Proteomes" id="UP000027265">
    <property type="component" value="Unassembled WGS sequence"/>
</dbReference>
<feature type="region of interest" description="Disordered" evidence="2">
    <location>
        <begin position="901"/>
        <end position="922"/>
    </location>
</feature>
<feature type="compositionally biased region" description="Basic and acidic residues" evidence="2">
    <location>
        <begin position="379"/>
        <end position="397"/>
    </location>
</feature>
<accession>A0A067QAN3</accession>
<dbReference type="EMBL" id="KL197709">
    <property type="protein sequence ID" value="KDQ64123.1"/>
    <property type="molecule type" value="Genomic_DNA"/>
</dbReference>
<feature type="region of interest" description="Disordered" evidence="2">
    <location>
        <begin position="96"/>
        <end position="126"/>
    </location>
</feature>
<proteinExistence type="predicted"/>
<protein>
    <submittedName>
        <fullName evidence="3">Uncharacterized protein</fullName>
    </submittedName>
</protein>
<sequence length="1062" mass="116418">MSEPGSRPSTPDSPTNSLFHATSTIDDLTLALSNFSRASTPEPPALSSCCCGSEDCEHLKAWLAWKSKLESRLILSAEVGQALLQRHEAYVRRHQETCHPNHDRQREPQRVDPDETRPATRGELENRVSDLVTENAVLEKRLAQALLTTEVLESSNKSNLQDLDEARTSISRMSAQHAKSIGWDTRLSTVMQERDDYHQERDSESHRARMAEVRLAALKETCSKMQLDVRRLQKELEQQRMHRLELSEEILQDARSRLQTLQQSQAGRLVVPEDSEVTKVLETLVADNEALKRDNSELQRLLGQSREDYRSLQDEVEEQRATLLSIRRGEEPRRSRHRYTNSQSSLSHPRPLSPSFSVGTAPSIPSPLSSRFHFSKRTASSERNSRRAFDQDPEPDRPPLSPTEWEPPKWSSFRHPQPRYAPSHRTIEQEDDQDDDSQHGEDHTLVSPLRPRAQKQLHLLTRDRSVQTEGTSNIWPGLLTPSSTAIYTAPSSISPNERSESSSIADSHQSTASTMMNLLDRIISLFTRLSQADALTLTNRLKRQHLHLGADVSHLSQSTVTSIINEATHLRAHFRGVLEDEKVVTICSRKEMRILLRVVRDMFVEMGEMRVVLNDVILDPGYAVRVRDWAMNSTKGEQRPGLNSNDSGTSGGPSGPTVSWMAPISKLFGAGTDRPSTSATSPNGMAPPVRPLSRGPRGRAPPKLVPKLGPALSASATTVNVEFSGTGVGRAVSSSHLPEVPVASGSGSGPGDPARNVMGIFAGAPVPRLPGEVDPWIVVPKDVPNVRPRSRSRARVGALVAPGLKQTRSTGDTFLGSGASTLGRSTLKKMASAHFTAIGRDERRLSRNVDAVIDAVQSPIVHGDVEGDGEDGGGYQQTLLERTLRPRGLSDSSIHTTFMNHGEREGQESQDPTPARQGGWPDKEGVFQALSRKVQMFRLGGALISAAGPSTVIAQPKAIPAVTEDTSPAPVPVPAVADAQAIPSSSPPTSRSTRENRPVPTLLKGTAPNLAGLLPNLTSWSASAMEFEAEHPTDMGPYGGFNSGSPPEEGMLWRKDMQGRGF</sequence>
<dbReference type="STRING" id="933084.A0A067QAN3"/>
<evidence type="ECO:0000256" key="1">
    <source>
        <dbReference type="SAM" id="Coils"/>
    </source>
</evidence>
<feature type="compositionally biased region" description="Polar residues" evidence="2">
    <location>
        <begin position="674"/>
        <end position="683"/>
    </location>
</feature>
<reference evidence="4" key="1">
    <citation type="journal article" date="2014" name="Proc. Natl. Acad. Sci. U.S.A.">
        <title>Extensive sampling of basidiomycete genomes demonstrates inadequacy of the white-rot/brown-rot paradigm for wood decay fungi.</title>
        <authorList>
            <person name="Riley R."/>
            <person name="Salamov A.A."/>
            <person name="Brown D.W."/>
            <person name="Nagy L.G."/>
            <person name="Floudas D."/>
            <person name="Held B.W."/>
            <person name="Levasseur A."/>
            <person name="Lombard V."/>
            <person name="Morin E."/>
            <person name="Otillar R."/>
            <person name="Lindquist E.A."/>
            <person name="Sun H."/>
            <person name="LaButti K.M."/>
            <person name="Schmutz J."/>
            <person name="Jabbour D."/>
            <person name="Luo H."/>
            <person name="Baker S.E."/>
            <person name="Pisabarro A.G."/>
            <person name="Walton J.D."/>
            <person name="Blanchette R.A."/>
            <person name="Henrissat B."/>
            <person name="Martin F."/>
            <person name="Cullen D."/>
            <person name="Hibbett D.S."/>
            <person name="Grigoriev I.V."/>
        </authorList>
    </citation>
    <scope>NUCLEOTIDE SEQUENCE [LARGE SCALE GENOMIC DNA]</scope>
    <source>
        <strain evidence="4">MUCL 33604</strain>
    </source>
</reference>
<feature type="compositionally biased region" description="Low complexity" evidence="2">
    <location>
        <begin position="980"/>
        <end position="991"/>
    </location>
</feature>
<evidence type="ECO:0000256" key="2">
    <source>
        <dbReference type="SAM" id="MobiDB-lite"/>
    </source>
</evidence>
<feature type="compositionally biased region" description="Low complexity" evidence="2">
    <location>
        <begin position="342"/>
        <end position="357"/>
    </location>
</feature>
<organism evidence="3 4">
    <name type="scientific">Jaapia argillacea MUCL 33604</name>
    <dbReference type="NCBI Taxonomy" id="933084"/>
    <lineage>
        <taxon>Eukaryota</taxon>
        <taxon>Fungi</taxon>
        <taxon>Dikarya</taxon>
        <taxon>Basidiomycota</taxon>
        <taxon>Agaricomycotina</taxon>
        <taxon>Agaricomycetes</taxon>
        <taxon>Agaricomycetidae</taxon>
        <taxon>Jaapiales</taxon>
        <taxon>Jaapiaceae</taxon>
        <taxon>Jaapia</taxon>
    </lineage>
</organism>
<name>A0A067QAN3_9AGAM</name>
<gene>
    <name evidence="3" type="ORF">JAAARDRAFT_201523</name>
</gene>
<dbReference type="AlphaFoldDB" id="A0A067QAN3"/>
<feature type="region of interest" description="Disordered" evidence="2">
    <location>
        <begin position="1041"/>
        <end position="1062"/>
    </location>
</feature>
<keyword evidence="1" id="KW-0175">Coiled coil</keyword>
<evidence type="ECO:0000313" key="4">
    <source>
        <dbReference type="Proteomes" id="UP000027265"/>
    </source>
</evidence>
<feature type="region of interest" description="Disordered" evidence="2">
    <location>
        <begin position="326"/>
        <end position="453"/>
    </location>
</feature>
<feature type="compositionally biased region" description="Polar residues" evidence="2">
    <location>
        <begin position="634"/>
        <end position="646"/>
    </location>
</feature>
<feature type="region of interest" description="Disordered" evidence="2">
    <location>
        <begin position="634"/>
        <end position="709"/>
    </location>
</feature>
<dbReference type="OrthoDB" id="4088568at2759"/>
<feature type="coiled-coil region" evidence="1">
    <location>
        <begin position="215"/>
        <end position="322"/>
    </location>
</feature>
<keyword evidence="4" id="KW-1185">Reference proteome</keyword>
<feature type="compositionally biased region" description="Basic and acidic residues" evidence="2">
    <location>
        <begin position="1051"/>
        <end position="1062"/>
    </location>
</feature>
<dbReference type="InParanoid" id="A0A067QAN3"/>
<feature type="compositionally biased region" description="Low complexity" evidence="2">
    <location>
        <begin position="490"/>
        <end position="504"/>
    </location>
</feature>
<feature type="region of interest" description="Disordered" evidence="2">
    <location>
        <begin position="490"/>
        <end position="509"/>
    </location>
</feature>
<feature type="region of interest" description="Disordered" evidence="2">
    <location>
        <begin position="980"/>
        <end position="1007"/>
    </location>
</feature>
<evidence type="ECO:0000313" key="3">
    <source>
        <dbReference type="EMBL" id="KDQ64123.1"/>
    </source>
</evidence>